<evidence type="ECO:0008006" key="4">
    <source>
        <dbReference type="Google" id="ProtNLM"/>
    </source>
</evidence>
<evidence type="ECO:0000256" key="1">
    <source>
        <dbReference type="SAM" id="MobiDB-lite"/>
    </source>
</evidence>
<dbReference type="PATRIC" id="fig|1131731.3.peg.177"/>
<keyword evidence="3" id="KW-1185">Reference proteome</keyword>
<dbReference type="RefSeq" id="WP_003329278.1">
    <property type="nucleotide sequence ID" value="NZ_AJLR01000007.1"/>
</dbReference>
<accession>K6DE21</accession>
<protein>
    <recommendedName>
        <fullName evidence="4">Lipoprotein</fullName>
    </recommendedName>
</protein>
<dbReference type="GeneID" id="89470534"/>
<dbReference type="Proteomes" id="UP000006315">
    <property type="component" value="Unassembled WGS sequence"/>
</dbReference>
<name>K6DE21_SCHAZ</name>
<dbReference type="EMBL" id="AJLR01000007">
    <property type="protein sequence ID" value="EKN70787.1"/>
    <property type="molecule type" value="Genomic_DNA"/>
</dbReference>
<reference evidence="2 3" key="1">
    <citation type="journal article" date="2012" name="Front. Microbiol.">
        <title>Redundancy and modularity in membrane-associated dissimilatory nitrate reduction in Bacillus.</title>
        <authorList>
            <person name="Heylen K."/>
            <person name="Keltjens J."/>
        </authorList>
    </citation>
    <scope>NUCLEOTIDE SEQUENCE [LARGE SCALE GENOMIC DNA]</scope>
    <source>
        <strain evidence="2 3">LMG 9581</strain>
    </source>
</reference>
<evidence type="ECO:0000313" key="2">
    <source>
        <dbReference type="EMBL" id="EKN70787.1"/>
    </source>
</evidence>
<feature type="region of interest" description="Disordered" evidence="1">
    <location>
        <begin position="149"/>
        <end position="181"/>
    </location>
</feature>
<dbReference type="PROSITE" id="PS51257">
    <property type="entry name" value="PROKAR_LIPOPROTEIN"/>
    <property type="match status" value="1"/>
</dbReference>
<evidence type="ECO:0000313" key="3">
    <source>
        <dbReference type="Proteomes" id="UP000006315"/>
    </source>
</evidence>
<dbReference type="AlphaFoldDB" id="K6DE21"/>
<organism evidence="2 3">
    <name type="scientific">Schinkia azotoformans LMG 9581</name>
    <dbReference type="NCBI Taxonomy" id="1131731"/>
    <lineage>
        <taxon>Bacteria</taxon>
        <taxon>Bacillati</taxon>
        <taxon>Bacillota</taxon>
        <taxon>Bacilli</taxon>
        <taxon>Bacillales</taxon>
        <taxon>Bacillaceae</taxon>
        <taxon>Calidifontibacillus/Schinkia group</taxon>
        <taxon>Schinkia</taxon>
    </lineage>
</organism>
<gene>
    <name evidence="2" type="ORF">BAZO_00850</name>
</gene>
<comment type="caution">
    <text evidence="2">The sequence shown here is derived from an EMBL/GenBank/DDBJ whole genome shotgun (WGS) entry which is preliminary data.</text>
</comment>
<proteinExistence type="predicted"/>
<sequence length="181" mass="20600">MWKIFVTTLFVVLAGCSYNVDDIKMNYNTEKNKLTFPGESFLHSERWVTEVPKEIEINFSKESPKIISNKKDIEEIVIEINKAIDLEKKIFNEKANNLKYIGLIKGFTFDIKIYLSKDKGTVYFISNKGIKQSVVNNITKYTSVPGPIPPGDESYLNKVKPIPPGTEPSLDDLLPLKPNNK</sequence>